<dbReference type="PANTHER" id="PTHR11579:SF0">
    <property type="entry name" value="PROTEIN-L-ISOASPARTATE(D-ASPARTATE) O-METHYLTRANSFERASE"/>
    <property type="match status" value="1"/>
</dbReference>
<evidence type="ECO:0000256" key="4">
    <source>
        <dbReference type="ARBA" id="ARBA00013346"/>
    </source>
</evidence>
<dbReference type="EMBL" id="JAVREM010000013">
    <property type="protein sequence ID" value="MDT0319404.1"/>
    <property type="molecule type" value="Genomic_DNA"/>
</dbReference>
<dbReference type="Gene3D" id="3.40.50.150">
    <property type="entry name" value="Vaccinia Virus protein VP39"/>
    <property type="match status" value="1"/>
</dbReference>
<name>A0ABU2LP90_9ACTN</name>
<dbReference type="EC" id="2.1.1.77" evidence="3"/>
<keyword evidence="7" id="KW-0808">Transferase</keyword>
<comment type="caution">
    <text evidence="12">The sequence shown here is derived from an EMBL/GenBank/DDBJ whole genome shotgun (WGS) entry which is preliminary data.</text>
</comment>
<evidence type="ECO:0000313" key="13">
    <source>
        <dbReference type="Proteomes" id="UP001183420"/>
    </source>
</evidence>
<accession>A0ABU2LP90</accession>
<evidence type="ECO:0000256" key="1">
    <source>
        <dbReference type="ARBA" id="ARBA00004496"/>
    </source>
</evidence>
<comment type="subcellular location">
    <subcellularLocation>
        <location evidence="1">Cytoplasm</location>
    </subcellularLocation>
</comment>
<gene>
    <name evidence="12" type="ORF">RNC47_13755</name>
</gene>
<dbReference type="InterPro" id="IPR029063">
    <property type="entry name" value="SAM-dependent_MTases_sf"/>
</dbReference>
<keyword evidence="8" id="KW-0949">S-adenosyl-L-methionine</keyword>
<sequence>MSLDIEEFHQRLTESLADGGHFQQDWQRAAFERVPRHRYAPEVVWEWGGERWRPVVREKTPRRWAELVYADAPVVTRIDEARQEPTSSISAPAAVLNMVTSLDPQPGDRVLEVGTGSGYNTALLCERVGERGVTSVEVDIGLTHRAGLALRRAGYRPHLVWGDGKVGWRAGARMTGCCRRPPCGACRRRG</sequence>
<dbReference type="InterPro" id="IPR000682">
    <property type="entry name" value="PCMT"/>
</dbReference>
<comment type="similarity">
    <text evidence="2">Belongs to the methyltransferase superfamily. L-isoaspartyl/D-aspartyl protein methyltransferase family.</text>
</comment>
<keyword evidence="13" id="KW-1185">Reference proteome</keyword>
<organism evidence="12 13">
    <name type="scientific">Streptomyces millisiae</name>
    <dbReference type="NCBI Taxonomy" id="3075542"/>
    <lineage>
        <taxon>Bacteria</taxon>
        <taxon>Bacillati</taxon>
        <taxon>Actinomycetota</taxon>
        <taxon>Actinomycetes</taxon>
        <taxon>Kitasatosporales</taxon>
        <taxon>Streptomycetaceae</taxon>
        <taxon>Streptomyces</taxon>
    </lineage>
</organism>
<reference evidence="13" key="1">
    <citation type="submission" date="2023-07" db="EMBL/GenBank/DDBJ databases">
        <title>30 novel species of actinomycetes from the DSMZ collection.</title>
        <authorList>
            <person name="Nouioui I."/>
        </authorList>
    </citation>
    <scope>NUCLEOTIDE SEQUENCE [LARGE SCALE GENOMIC DNA]</scope>
    <source>
        <strain evidence="13">DSM 44918</strain>
    </source>
</reference>
<evidence type="ECO:0000313" key="12">
    <source>
        <dbReference type="EMBL" id="MDT0319404.1"/>
    </source>
</evidence>
<evidence type="ECO:0000256" key="9">
    <source>
        <dbReference type="ARBA" id="ARBA00030757"/>
    </source>
</evidence>
<keyword evidence="6" id="KW-0489">Methyltransferase</keyword>
<dbReference type="PANTHER" id="PTHR11579">
    <property type="entry name" value="PROTEIN-L-ISOASPARTATE O-METHYLTRANSFERASE"/>
    <property type="match status" value="1"/>
</dbReference>
<evidence type="ECO:0000256" key="7">
    <source>
        <dbReference type="ARBA" id="ARBA00022679"/>
    </source>
</evidence>
<evidence type="ECO:0000256" key="8">
    <source>
        <dbReference type="ARBA" id="ARBA00022691"/>
    </source>
</evidence>
<evidence type="ECO:0000256" key="10">
    <source>
        <dbReference type="ARBA" id="ARBA00031323"/>
    </source>
</evidence>
<evidence type="ECO:0000256" key="5">
    <source>
        <dbReference type="ARBA" id="ARBA00022490"/>
    </source>
</evidence>
<evidence type="ECO:0000256" key="11">
    <source>
        <dbReference type="ARBA" id="ARBA00031350"/>
    </source>
</evidence>
<evidence type="ECO:0000256" key="2">
    <source>
        <dbReference type="ARBA" id="ARBA00005369"/>
    </source>
</evidence>
<proteinExistence type="inferred from homology"/>
<dbReference type="Pfam" id="PF01135">
    <property type="entry name" value="PCMT"/>
    <property type="match status" value="1"/>
</dbReference>
<dbReference type="SUPFAM" id="SSF53335">
    <property type="entry name" value="S-adenosyl-L-methionine-dependent methyltransferases"/>
    <property type="match status" value="1"/>
</dbReference>
<evidence type="ECO:0000256" key="6">
    <source>
        <dbReference type="ARBA" id="ARBA00022603"/>
    </source>
</evidence>
<evidence type="ECO:0000256" key="3">
    <source>
        <dbReference type="ARBA" id="ARBA00011890"/>
    </source>
</evidence>
<protein>
    <recommendedName>
        <fullName evidence="4">Protein-L-isoaspartate O-methyltransferase</fullName>
        <ecNumber evidence="3">2.1.1.77</ecNumber>
    </recommendedName>
    <alternativeName>
        <fullName evidence="11">L-isoaspartyl protein carboxyl methyltransferase</fullName>
    </alternativeName>
    <alternativeName>
        <fullName evidence="9">Protein L-isoaspartyl methyltransferase</fullName>
    </alternativeName>
    <alternativeName>
        <fullName evidence="10">Protein-beta-aspartate methyltransferase</fullName>
    </alternativeName>
</protein>
<keyword evidence="5" id="KW-0963">Cytoplasm</keyword>
<dbReference type="Proteomes" id="UP001183420">
    <property type="component" value="Unassembled WGS sequence"/>
</dbReference>